<evidence type="ECO:0000256" key="1">
    <source>
        <dbReference type="SAM" id="MobiDB-lite"/>
    </source>
</evidence>
<feature type="region of interest" description="Disordered" evidence="1">
    <location>
        <begin position="1"/>
        <end position="20"/>
    </location>
</feature>
<feature type="region of interest" description="Disordered" evidence="1">
    <location>
        <begin position="129"/>
        <end position="149"/>
    </location>
</feature>
<dbReference type="EMBL" id="CP015597">
    <property type="protein sequence ID" value="ANE83384.1"/>
    <property type="molecule type" value="Genomic_DNA"/>
</dbReference>
<dbReference type="KEGG" id="madi:A7U43_28080"/>
<evidence type="ECO:0000313" key="2">
    <source>
        <dbReference type="EMBL" id="ANE83384.1"/>
    </source>
</evidence>
<gene>
    <name evidence="2" type="ORF">A7U43_28080</name>
</gene>
<keyword evidence="3" id="KW-1185">Reference proteome</keyword>
<feature type="region of interest" description="Disordered" evidence="1">
    <location>
        <begin position="307"/>
        <end position="327"/>
    </location>
</feature>
<proteinExistence type="predicted"/>
<accession>A0A172UX19</accession>
<dbReference type="Proteomes" id="UP000077143">
    <property type="component" value="Plasmid pMYC1"/>
</dbReference>
<name>A0A172UX19_9MYCO</name>
<evidence type="ECO:0000313" key="3">
    <source>
        <dbReference type="Proteomes" id="UP000077143"/>
    </source>
</evidence>
<organism evidence="2 3">
    <name type="scientific">Mycobacterium adipatum</name>
    <dbReference type="NCBI Taxonomy" id="1682113"/>
    <lineage>
        <taxon>Bacteria</taxon>
        <taxon>Bacillati</taxon>
        <taxon>Actinomycetota</taxon>
        <taxon>Actinomycetes</taxon>
        <taxon>Mycobacteriales</taxon>
        <taxon>Mycobacteriaceae</taxon>
        <taxon>Mycobacterium</taxon>
    </lineage>
</organism>
<evidence type="ECO:0008006" key="4">
    <source>
        <dbReference type="Google" id="ProtNLM"/>
    </source>
</evidence>
<protein>
    <recommendedName>
        <fullName evidence="4">Replication protein</fullName>
    </recommendedName>
</protein>
<dbReference type="OrthoDB" id="3336462at2"/>
<keyword evidence="2" id="KW-0614">Plasmid</keyword>
<dbReference type="AlphaFoldDB" id="A0A172UX19"/>
<reference evidence="2 3" key="1">
    <citation type="submission" date="2016-05" db="EMBL/GenBank/DDBJ databases">
        <title>Complete genome sequence of a phthalic acid esters degrading Mycobacterium sp. YC-RL4.</title>
        <authorList>
            <person name="Ren L."/>
            <person name="Fan S."/>
            <person name="Ruth N."/>
            <person name="Jia Y."/>
            <person name="Wang J."/>
            <person name="Qiao C."/>
        </authorList>
    </citation>
    <scope>NUCLEOTIDE SEQUENCE [LARGE SCALE GENOMIC DNA]</scope>
    <source>
        <strain evidence="2 3">YC-RL4</strain>
        <plasmid evidence="3">pmyc1</plasmid>
    </source>
</reference>
<dbReference type="RefSeq" id="WP_068004070.1">
    <property type="nucleotide sequence ID" value="NZ_CP015597.1"/>
</dbReference>
<geneLocation type="plasmid" evidence="3">
    <name>pmyc1</name>
</geneLocation>
<sequence length="368" mass="41497">MSTSESGVDEPGAAQDAERARQAAYMKKVADKYLAERKDRRAELKKRETYDAITRATERLQSIAHPEQPYIVIRSDFLILNTGRPYPPPARQPENIASRPSLTRVQNGKNPHALPVYLNSLFVHQMRAAYKNGPGTPPEPSRRRNAKSDPLNKATNWIALAALDVDGVHIRNQRKAFNRALDALRKWDLVSLNDTGQRYANSTFCREDGSGRNYVIPRGTPAAPKHLCIPTEFFTTGWHLVLTLNELTTFLAVCHVADLRLQHDRSTVMFLAEWFRYSMLGLTDEAYVSIHELAEFGLIEVTDPMPNRKRGRIQAGQKGEKPPEPYEISVPMFSGMPSTDALFDLSKFDDPAIDRAISTLALQAPRFR</sequence>